<evidence type="ECO:0000313" key="2">
    <source>
        <dbReference type="EMBL" id="HIY97399.1"/>
    </source>
</evidence>
<dbReference type="InterPro" id="IPR010982">
    <property type="entry name" value="Lambda_DNA-bd_dom_sf"/>
</dbReference>
<evidence type="ECO:0000313" key="3">
    <source>
        <dbReference type="Proteomes" id="UP000886750"/>
    </source>
</evidence>
<protein>
    <submittedName>
        <fullName evidence="2">Helix-turn-helix transcriptional regulator</fullName>
    </submittedName>
</protein>
<proteinExistence type="predicted"/>
<gene>
    <name evidence="2" type="ORF">H9729_06895</name>
</gene>
<evidence type="ECO:0000259" key="1">
    <source>
        <dbReference type="PROSITE" id="PS50943"/>
    </source>
</evidence>
<reference evidence="2" key="2">
    <citation type="submission" date="2021-04" db="EMBL/GenBank/DDBJ databases">
        <authorList>
            <person name="Gilroy R."/>
        </authorList>
    </citation>
    <scope>NUCLEOTIDE SEQUENCE</scope>
    <source>
        <strain evidence="2">1345</strain>
    </source>
</reference>
<comment type="caution">
    <text evidence="2">The sequence shown here is derived from an EMBL/GenBank/DDBJ whole genome shotgun (WGS) entry which is preliminary data.</text>
</comment>
<dbReference type="InterPro" id="IPR001387">
    <property type="entry name" value="Cro/C1-type_HTH"/>
</dbReference>
<accession>A0A9D1ZX74</accession>
<dbReference type="SMART" id="SM00530">
    <property type="entry name" value="HTH_XRE"/>
    <property type="match status" value="2"/>
</dbReference>
<reference evidence="2" key="1">
    <citation type="journal article" date="2021" name="PeerJ">
        <title>Extensive microbial diversity within the chicken gut microbiome revealed by metagenomics and culture.</title>
        <authorList>
            <person name="Gilroy R."/>
            <person name="Ravi A."/>
            <person name="Getino M."/>
            <person name="Pursley I."/>
            <person name="Horton D.L."/>
            <person name="Alikhan N.F."/>
            <person name="Baker D."/>
            <person name="Gharbi K."/>
            <person name="Hall N."/>
            <person name="Watson M."/>
            <person name="Adriaenssens E.M."/>
            <person name="Foster-Nyarko E."/>
            <person name="Jarju S."/>
            <person name="Secka A."/>
            <person name="Antonio M."/>
            <person name="Oren A."/>
            <person name="Chaudhuri R.R."/>
            <person name="La Ragione R."/>
            <person name="Hildebrand F."/>
            <person name="Pallen M.J."/>
        </authorList>
    </citation>
    <scope>NUCLEOTIDE SEQUENCE</scope>
    <source>
        <strain evidence="2">1345</strain>
    </source>
</reference>
<name>A0A9D1ZX74_9FIRM</name>
<dbReference type="PROSITE" id="PS50943">
    <property type="entry name" value="HTH_CROC1"/>
    <property type="match status" value="1"/>
</dbReference>
<dbReference type="GO" id="GO:0003677">
    <property type="term" value="F:DNA binding"/>
    <property type="evidence" value="ECO:0007669"/>
    <property type="project" value="InterPro"/>
</dbReference>
<dbReference type="AlphaFoldDB" id="A0A9D1ZX74"/>
<organism evidence="2 3">
    <name type="scientific">Candidatus Borkfalkia excrementigallinarum</name>
    <dbReference type="NCBI Taxonomy" id="2838506"/>
    <lineage>
        <taxon>Bacteria</taxon>
        <taxon>Bacillati</taxon>
        <taxon>Bacillota</taxon>
        <taxon>Clostridia</taxon>
        <taxon>Christensenellales</taxon>
        <taxon>Christensenellaceae</taxon>
        <taxon>Candidatus Borkfalkia</taxon>
    </lineage>
</organism>
<dbReference type="SUPFAM" id="SSF47413">
    <property type="entry name" value="lambda repressor-like DNA-binding domains"/>
    <property type="match status" value="2"/>
</dbReference>
<sequence length="153" mass="17975">MSISVKFKNRINDLVDEVINQRNLKRSALPKLMKVDYSSLTNALEYGIIPTPRIAIRMANFFKCSIPYLLGESDDEYFLPSQKGETFEDRINLLCAENNTDHAKVNKECNFNRGYLTRWIKNHYIPRWEFLDILADHFHVSIDFLLGRTDDRN</sequence>
<dbReference type="EMBL" id="DXCQ01000063">
    <property type="protein sequence ID" value="HIY97399.1"/>
    <property type="molecule type" value="Genomic_DNA"/>
</dbReference>
<feature type="domain" description="HTH cro/C1-type" evidence="1">
    <location>
        <begin position="107"/>
        <end position="145"/>
    </location>
</feature>
<dbReference type="Gene3D" id="1.10.260.40">
    <property type="entry name" value="lambda repressor-like DNA-binding domains"/>
    <property type="match status" value="2"/>
</dbReference>
<dbReference type="Proteomes" id="UP000886750">
    <property type="component" value="Unassembled WGS sequence"/>
</dbReference>